<comment type="caution">
    <text evidence="1">The sequence shown here is derived from an EMBL/GenBank/DDBJ whole genome shotgun (WGS) entry which is preliminary data.</text>
</comment>
<keyword evidence="2" id="KW-1185">Reference proteome</keyword>
<accession>A0A840AFR4</accession>
<reference evidence="1 2" key="1">
    <citation type="submission" date="2020-08" db="EMBL/GenBank/DDBJ databases">
        <title>Genomic Encyclopedia of Type Strains, Phase IV (KMG-IV): sequencing the most valuable type-strain genomes for metagenomic binning, comparative biology and taxonomic classification.</title>
        <authorList>
            <person name="Goeker M."/>
        </authorList>
    </citation>
    <scope>NUCLEOTIDE SEQUENCE [LARGE SCALE GENOMIC DNA]</scope>
    <source>
        <strain evidence="1 2">DSM 19979</strain>
    </source>
</reference>
<sequence length="124" mass="13009">MSSDVVIFVCTSCKREGDAPDAPRAGAALGEAVAVAGPHRVQFVKCLSNCSRGPSAALVRPGGWSYVFGKLEVEGSPEALHEGAALLGASEDGTMPWNSRPDILKRQMIARIPPFDFTPAESAP</sequence>
<dbReference type="AlphaFoldDB" id="A0A840AFR4"/>
<protein>
    <submittedName>
        <fullName evidence="1">Putative metal-binding protein</fullName>
    </submittedName>
</protein>
<dbReference type="InterPro" id="IPR012863">
    <property type="entry name" value="DUF1636"/>
</dbReference>
<evidence type="ECO:0000313" key="1">
    <source>
        <dbReference type="EMBL" id="MBB3899742.1"/>
    </source>
</evidence>
<dbReference type="Pfam" id="PF07845">
    <property type="entry name" value="DUF1636"/>
    <property type="match status" value="1"/>
</dbReference>
<evidence type="ECO:0000313" key="2">
    <source>
        <dbReference type="Proteomes" id="UP000553193"/>
    </source>
</evidence>
<proteinExistence type="predicted"/>
<dbReference type="RefSeq" id="WP_207018276.1">
    <property type="nucleotide sequence ID" value="NZ_JACIDJ010000006.1"/>
</dbReference>
<dbReference type="Proteomes" id="UP000553193">
    <property type="component" value="Unassembled WGS sequence"/>
</dbReference>
<name>A0A840AFR4_9PROT</name>
<organism evidence="1 2">
    <name type="scientific">Roseococcus suduntuyensis</name>
    <dbReference type="NCBI Taxonomy" id="455361"/>
    <lineage>
        <taxon>Bacteria</taxon>
        <taxon>Pseudomonadati</taxon>
        <taxon>Pseudomonadota</taxon>
        <taxon>Alphaproteobacteria</taxon>
        <taxon>Acetobacterales</taxon>
        <taxon>Roseomonadaceae</taxon>
        <taxon>Roseococcus</taxon>
    </lineage>
</organism>
<gene>
    <name evidence="1" type="ORF">GGQ83_003202</name>
</gene>
<dbReference type="EMBL" id="JACIDJ010000006">
    <property type="protein sequence ID" value="MBB3899742.1"/>
    <property type="molecule type" value="Genomic_DNA"/>
</dbReference>